<reference evidence="1 2" key="1">
    <citation type="submission" date="2018-08" db="EMBL/GenBank/DDBJ databases">
        <title>Genomic Encyclopedia of Archaeal and Bacterial Type Strains, Phase II (KMG-II): from individual species to whole genera.</title>
        <authorList>
            <person name="Goeker M."/>
        </authorList>
    </citation>
    <scope>NUCLEOTIDE SEQUENCE [LARGE SCALE GENOMIC DNA]</scope>
    <source>
        <strain evidence="1 2">DSM 17099</strain>
    </source>
</reference>
<sequence>MPAARIQPSFASGVLGPALWGRIDLARYDTALRKGRNVFVHAHGGVSNRPGLRFVCEVMDSAHRHRLLPFVREADDASILIMGQNEMGFVKNGARLQSGGVDYTIATPWTATQAQALDAVQSVDVIFAAHREVAPRRIMRNGETDWSIATVPINPTVAAPTISSVTPRNSGGETYRYRVTAVVGGVESFPSAAEATTAAQLLSIEGASNDVSYSAVPGATEYRVYRLRNGVPGYIGFATGTNFRDDNISPDTTVTPPIQADLFDEAGKYPSVVSIYQQRLAFGASDEQPETVWLSRVGDYLNFTRSQNMTSSDRAEFDMAGEQLNRIRAMLQLRELLVFTSAGEFSVSGPDGGFDALNPIVTQHGYIGSATVKPLVADDTVLFVDRSGRGVRDLRYTYESDGYSGNDLTIFASHFLKGRRIVSWAMAKNPWSIIWVALDDGRLLALTYKREHQVWGWTDMDIDGAVESVACVPEGANDATYLIVRREVDGQQRRYVERFDDRDFATAADAFFVDCGITYAGAPATTVSGLDHLEGREVVALADGDVITGLTVTGGAVTLPHPASKVHVGLPFTAEIETLPPAIQFDDVGASRGRPHSVSAVRIQMENTRGIKVVTEDGRESELVQTGGDLAEEIPLWTGMHELTVPAQWNRDGTVALRQDYPLPMTVLAISVELSIGRN</sequence>
<evidence type="ECO:0000313" key="1">
    <source>
        <dbReference type="EMBL" id="REF70407.1"/>
    </source>
</evidence>
<proteinExistence type="predicted"/>
<protein>
    <submittedName>
        <fullName evidence="1">Uncharacterized protein</fullName>
    </submittedName>
</protein>
<name>A0A3D9XIS8_PARVE</name>
<dbReference type="RefSeq" id="WP_116222325.1">
    <property type="nucleotide sequence ID" value="NZ_CP038197.1"/>
</dbReference>
<comment type="caution">
    <text evidence="1">The sequence shown here is derived from an EMBL/GenBank/DDBJ whole genome shotgun (WGS) entry which is preliminary data.</text>
</comment>
<dbReference type="Proteomes" id="UP000256941">
    <property type="component" value="Unassembled WGS sequence"/>
</dbReference>
<gene>
    <name evidence="1" type="ORF">BDD41_3139</name>
</gene>
<organism evidence="1 2">
    <name type="scientific">Paracoccus versutus</name>
    <name type="common">Thiobacillus versutus</name>
    <dbReference type="NCBI Taxonomy" id="34007"/>
    <lineage>
        <taxon>Bacteria</taxon>
        <taxon>Pseudomonadati</taxon>
        <taxon>Pseudomonadota</taxon>
        <taxon>Alphaproteobacteria</taxon>
        <taxon>Rhodobacterales</taxon>
        <taxon>Paracoccaceae</taxon>
        <taxon>Paracoccus</taxon>
    </lineage>
</organism>
<dbReference type="AlphaFoldDB" id="A0A3D9XIS8"/>
<dbReference type="EMBL" id="QTUJ01000002">
    <property type="protein sequence ID" value="REF70407.1"/>
    <property type="molecule type" value="Genomic_DNA"/>
</dbReference>
<accession>A0A3D9XIS8</accession>
<evidence type="ECO:0000313" key="2">
    <source>
        <dbReference type="Proteomes" id="UP000256941"/>
    </source>
</evidence>